<sequence length="219" mass="24274">MKPTILRFICLVLPMFHPLLASEQEAANPSNCSAESVPHERLSAQLKESLDCIDTLASKWAENQTASVLDSLNTAIKVLQKHHKTACTEPHPKRCGNPMVHSKGGLVCVTMGDVRYCKPMCNEGYDFAFLRRSRLYEHCKAGNKTSWSTQYIGGKRLADCNKSTIQIAGAKSAYFPEGQDCLKTKSESDLERNITRIFVSELQSTGIQGVPEYKCLICG</sequence>
<evidence type="ECO:0000256" key="1">
    <source>
        <dbReference type="SAM" id="SignalP"/>
    </source>
</evidence>
<gene>
    <name evidence="2" type="ORF">SKAU_G00164140</name>
</gene>
<evidence type="ECO:0000313" key="3">
    <source>
        <dbReference type="Proteomes" id="UP001152622"/>
    </source>
</evidence>
<accession>A0A9Q1FJJ9</accession>
<feature type="chain" id="PRO_5040309223" evidence="1">
    <location>
        <begin position="22"/>
        <end position="219"/>
    </location>
</feature>
<dbReference type="OrthoDB" id="9948000at2759"/>
<comment type="caution">
    <text evidence="2">The sequence shown here is derived from an EMBL/GenBank/DDBJ whole genome shotgun (WGS) entry which is preliminary data.</text>
</comment>
<keyword evidence="1" id="KW-0732">Signal</keyword>
<organism evidence="2 3">
    <name type="scientific">Synaphobranchus kaupii</name>
    <name type="common">Kaup's arrowtooth eel</name>
    <dbReference type="NCBI Taxonomy" id="118154"/>
    <lineage>
        <taxon>Eukaryota</taxon>
        <taxon>Metazoa</taxon>
        <taxon>Chordata</taxon>
        <taxon>Craniata</taxon>
        <taxon>Vertebrata</taxon>
        <taxon>Euteleostomi</taxon>
        <taxon>Actinopterygii</taxon>
        <taxon>Neopterygii</taxon>
        <taxon>Teleostei</taxon>
        <taxon>Anguilliformes</taxon>
        <taxon>Synaphobranchidae</taxon>
        <taxon>Synaphobranchus</taxon>
    </lineage>
</organism>
<feature type="signal peptide" evidence="1">
    <location>
        <begin position="1"/>
        <end position="21"/>
    </location>
</feature>
<keyword evidence="3" id="KW-1185">Reference proteome</keyword>
<dbReference type="EMBL" id="JAINUF010000005">
    <property type="protein sequence ID" value="KAJ8359889.1"/>
    <property type="molecule type" value="Genomic_DNA"/>
</dbReference>
<dbReference type="Proteomes" id="UP001152622">
    <property type="component" value="Chromosome 5"/>
</dbReference>
<reference evidence="2" key="1">
    <citation type="journal article" date="2023" name="Science">
        <title>Genome structures resolve the early diversification of teleost fishes.</title>
        <authorList>
            <person name="Parey E."/>
            <person name="Louis A."/>
            <person name="Montfort J."/>
            <person name="Bouchez O."/>
            <person name="Roques C."/>
            <person name="Iampietro C."/>
            <person name="Lluch J."/>
            <person name="Castinel A."/>
            <person name="Donnadieu C."/>
            <person name="Desvignes T."/>
            <person name="Floi Bucao C."/>
            <person name="Jouanno E."/>
            <person name="Wen M."/>
            <person name="Mejri S."/>
            <person name="Dirks R."/>
            <person name="Jansen H."/>
            <person name="Henkel C."/>
            <person name="Chen W.J."/>
            <person name="Zahm M."/>
            <person name="Cabau C."/>
            <person name="Klopp C."/>
            <person name="Thompson A.W."/>
            <person name="Robinson-Rechavi M."/>
            <person name="Braasch I."/>
            <person name="Lecointre G."/>
            <person name="Bobe J."/>
            <person name="Postlethwait J.H."/>
            <person name="Berthelot C."/>
            <person name="Roest Crollius H."/>
            <person name="Guiguen Y."/>
        </authorList>
    </citation>
    <scope>NUCLEOTIDE SEQUENCE</scope>
    <source>
        <strain evidence="2">WJC10195</strain>
    </source>
</reference>
<proteinExistence type="predicted"/>
<evidence type="ECO:0000313" key="2">
    <source>
        <dbReference type="EMBL" id="KAJ8359889.1"/>
    </source>
</evidence>
<protein>
    <submittedName>
        <fullName evidence="2">Uncharacterized protein</fullName>
    </submittedName>
</protein>
<name>A0A9Q1FJJ9_SYNKA</name>
<dbReference type="AlphaFoldDB" id="A0A9Q1FJJ9"/>